<feature type="chain" id="PRO_5036882282" evidence="4">
    <location>
        <begin position="29"/>
        <end position="459"/>
    </location>
</feature>
<dbReference type="GO" id="GO:0005975">
    <property type="term" value="P:carbohydrate metabolic process"/>
    <property type="evidence" value="ECO:0007669"/>
    <property type="project" value="InterPro"/>
</dbReference>
<dbReference type="Pfam" id="PF19127">
    <property type="entry name" value="Choline_bind_3"/>
    <property type="match status" value="2"/>
</dbReference>
<dbReference type="Pfam" id="PF00722">
    <property type="entry name" value="Glyco_hydro_16"/>
    <property type="match status" value="1"/>
</dbReference>
<feature type="repeat" description="Cell wall-binding" evidence="2">
    <location>
        <begin position="378"/>
        <end position="397"/>
    </location>
</feature>
<feature type="signal peptide" evidence="4">
    <location>
        <begin position="1"/>
        <end position="28"/>
    </location>
</feature>
<dbReference type="PANTHER" id="PTHR10963">
    <property type="entry name" value="GLYCOSYL HYDROLASE-RELATED"/>
    <property type="match status" value="1"/>
</dbReference>
<dbReference type="InterPro" id="IPR018337">
    <property type="entry name" value="Cell_wall/Cho-bd_repeat"/>
</dbReference>
<dbReference type="AlphaFoldDB" id="A0A929MXH6"/>
<feature type="region of interest" description="Disordered" evidence="3">
    <location>
        <begin position="189"/>
        <end position="209"/>
    </location>
</feature>
<gene>
    <name evidence="6" type="ORF">HXK03_00260</name>
</gene>
<proteinExistence type="predicted"/>
<dbReference type="InterPro" id="IPR050546">
    <property type="entry name" value="Glycosyl_Hydrlase_16"/>
</dbReference>
<sequence length="459" mass="50700">MHTYIKRPVRALGVALALALAFPGVALAASATRAAVQDEGPSGYRLVWHDEFDGDRLDSSNWDYQLGGWGDNTQQVYRRENVSVHGGSLHLTGKYSPGTPTRDGGTQTTSSRDFTSGFVQSKNLRAFTYGYFVARVKLPKSRSSWSAFWLSPQNGAYGGWPRSGEIDVFESKGSLPGFVQSNAHWFSEASANPRRQQRPNNSTRNTTVNTQDGFHTYALQWEPTKLTFFLDGAKTHEITGPFTGMEHHGAGAPFDSAFFLRLNHAIGGKFLGDTPYQDAHTARADYEGDGADMEVDYVRVFQRATDTLPPGGGSASGGKWVGDARGWWWRRADGTFPSSTSMTINGRIYRFDSSGYMRTGWVLDNGYWYYHDASGAQRTGWINTGGHWYHLGSGGAMEIGWVQVGGSWYYLGASGAMTTGWQKIEGSWYYMDSNGVMLTGTHWIDGAWRTFNSSGVWIG</sequence>
<evidence type="ECO:0000313" key="7">
    <source>
        <dbReference type="Proteomes" id="UP000718630"/>
    </source>
</evidence>
<protein>
    <submittedName>
        <fullName evidence="6">Family 16 glycosylhydrolase</fullName>
    </submittedName>
</protein>
<keyword evidence="4" id="KW-0732">Signal</keyword>
<dbReference type="InterPro" id="IPR013320">
    <property type="entry name" value="ConA-like_dom_sf"/>
</dbReference>
<feature type="repeat" description="Cell wall-binding" evidence="2">
    <location>
        <begin position="398"/>
        <end position="417"/>
    </location>
</feature>
<evidence type="ECO:0000259" key="5">
    <source>
        <dbReference type="PROSITE" id="PS51762"/>
    </source>
</evidence>
<dbReference type="CDD" id="cd08023">
    <property type="entry name" value="GH16_laminarinase_like"/>
    <property type="match status" value="1"/>
</dbReference>
<reference evidence="6" key="1">
    <citation type="submission" date="2020-04" db="EMBL/GenBank/DDBJ databases">
        <title>Deep metagenomics examines the oral microbiome during advanced dental caries in children, revealing novel taxa and co-occurrences with host molecules.</title>
        <authorList>
            <person name="Baker J.L."/>
            <person name="Morton J.T."/>
            <person name="Dinis M."/>
            <person name="Alvarez R."/>
            <person name="Tran N.C."/>
            <person name="Knight R."/>
            <person name="Edlund A."/>
        </authorList>
    </citation>
    <scope>NUCLEOTIDE SEQUENCE</scope>
    <source>
        <strain evidence="6">JCVI_32_bin.64</strain>
    </source>
</reference>
<feature type="domain" description="GH16" evidence="5">
    <location>
        <begin position="50"/>
        <end position="306"/>
    </location>
</feature>
<feature type="repeat" description="Cell wall-binding" evidence="2">
    <location>
        <begin position="358"/>
        <end position="377"/>
    </location>
</feature>
<dbReference type="Gene3D" id="2.10.270.10">
    <property type="entry name" value="Cholin Binding"/>
    <property type="match status" value="2"/>
</dbReference>
<keyword evidence="1" id="KW-0677">Repeat</keyword>
<name>A0A929MXH6_9ACTO</name>
<dbReference type="GO" id="GO:0004553">
    <property type="term" value="F:hydrolase activity, hydrolyzing O-glycosyl compounds"/>
    <property type="evidence" value="ECO:0007669"/>
    <property type="project" value="InterPro"/>
</dbReference>
<dbReference type="PROSITE" id="PS51170">
    <property type="entry name" value="CW"/>
    <property type="match status" value="4"/>
</dbReference>
<dbReference type="PROSITE" id="PS51762">
    <property type="entry name" value="GH16_2"/>
    <property type="match status" value="1"/>
</dbReference>
<dbReference type="PANTHER" id="PTHR10963:SF60">
    <property type="entry name" value="GRAM-NEGATIVE BACTERIA-BINDING PROTEIN 1-RELATED"/>
    <property type="match status" value="1"/>
</dbReference>
<feature type="compositionally biased region" description="Polar residues" evidence="3">
    <location>
        <begin position="104"/>
        <end position="113"/>
    </location>
</feature>
<evidence type="ECO:0000313" key="6">
    <source>
        <dbReference type="EMBL" id="MBF0939298.1"/>
    </source>
</evidence>
<evidence type="ECO:0000256" key="3">
    <source>
        <dbReference type="SAM" id="MobiDB-lite"/>
    </source>
</evidence>
<dbReference type="Pfam" id="PF01473">
    <property type="entry name" value="Choline_bind_1"/>
    <property type="match status" value="2"/>
</dbReference>
<dbReference type="InterPro" id="IPR000757">
    <property type="entry name" value="Beta-glucanase-like"/>
</dbReference>
<evidence type="ECO:0000256" key="2">
    <source>
        <dbReference type="PROSITE-ProRule" id="PRU00591"/>
    </source>
</evidence>
<accession>A0A929MXH6</accession>
<dbReference type="SUPFAM" id="SSF69360">
    <property type="entry name" value="Cell wall binding repeat"/>
    <property type="match status" value="1"/>
</dbReference>
<feature type="repeat" description="Cell wall-binding" evidence="2">
    <location>
        <begin position="418"/>
        <end position="437"/>
    </location>
</feature>
<evidence type="ECO:0000256" key="4">
    <source>
        <dbReference type="SAM" id="SignalP"/>
    </source>
</evidence>
<organism evidence="6 7">
    <name type="scientific">Schaalia georgiae</name>
    <dbReference type="NCBI Taxonomy" id="52768"/>
    <lineage>
        <taxon>Bacteria</taxon>
        <taxon>Bacillati</taxon>
        <taxon>Actinomycetota</taxon>
        <taxon>Actinomycetes</taxon>
        <taxon>Actinomycetales</taxon>
        <taxon>Actinomycetaceae</taxon>
        <taxon>Schaalia</taxon>
    </lineage>
</organism>
<dbReference type="EMBL" id="JABZFZ010000006">
    <property type="protein sequence ID" value="MBF0939298.1"/>
    <property type="molecule type" value="Genomic_DNA"/>
</dbReference>
<evidence type="ECO:0000256" key="1">
    <source>
        <dbReference type="ARBA" id="ARBA00022737"/>
    </source>
</evidence>
<comment type="caution">
    <text evidence="6">The sequence shown here is derived from an EMBL/GenBank/DDBJ whole genome shotgun (WGS) entry which is preliminary data.</text>
</comment>
<dbReference type="Proteomes" id="UP000718630">
    <property type="component" value="Unassembled WGS sequence"/>
</dbReference>
<feature type="region of interest" description="Disordered" evidence="3">
    <location>
        <begin position="89"/>
        <end position="113"/>
    </location>
</feature>
<dbReference type="SUPFAM" id="SSF49899">
    <property type="entry name" value="Concanavalin A-like lectins/glucanases"/>
    <property type="match status" value="1"/>
</dbReference>
<dbReference type="Gene3D" id="2.60.120.200">
    <property type="match status" value="1"/>
</dbReference>